<reference evidence="1 2" key="1">
    <citation type="journal article" date="2015" name="Proc. Natl. Acad. Sci. U.S.A.">
        <title>The resurrection genome of Boea hygrometrica: A blueprint for survival of dehydration.</title>
        <authorList>
            <person name="Xiao L."/>
            <person name="Yang G."/>
            <person name="Zhang L."/>
            <person name="Yang X."/>
            <person name="Zhao S."/>
            <person name="Ji Z."/>
            <person name="Zhou Q."/>
            <person name="Hu M."/>
            <person name="Wang Y."/>
            <person name="Chen M."/>
            <person name="Xu Y."/>
            <person name="Jin H."/>
            <person name="Xiao X."/>
            <person name="Hu G."/>
            <person name="Bao F."/>
            <person name="Hu Y."/>
            <person name="Wan P."/>
            <person name="Li L."/>
            <person name="Deng X."/>
            <person name="Kuang T."/>
            <person name="Xiang C."/>
            <person name="Zhu J.K."/>
            <person name="Oliver M.J."/>
            <person name="He Y."/>
        </authorList>
    </citation>
    <scope>NUCLEOTIDE SEQUENCE [LARGE SCALE GENOMIC DNA]</scope>
    <source>
        <strain evidence="2">cv. XS01</strain>
    </source>
</reference>
<keyword evidence="1" id="KW-0808">Transferase</keyword>
<gene>
    <name evidence="1" type="ORF">F511_33056</name>
</gene>
<keyword evidence="2" id="KW-1185">Reference proteome</keyword>
<dbReference type="EMBL" id="KV001768">
    <property type="protein sequence ID" value="KZV38656.1"/>
    <property type="molecule type" value="Genomic_DNA"/>
</dbReference>
<dbReference type="AlphaFoldDB" id="A0A2Z7BWI8"/>
<dbReference type="Proteomes" id="UP000250235">
    <property type="component" value="Unassembled WGS sequence"/>
</dbReference>
<protein>
    <submittedName>
        <fullName evidence="1">Serine-threonine protein kinase, plant-type</fullName>
    </submittedName>
</protein>
<keyword evidence="1" id="KW-0418">Kinase</keyword>
<name>A0A2Z7BWI8_9LAMI</name>
<sequence length="204" mass="22856">MKAMRALNMPIPTGKLESARHFGQRSALEILESTDLALSVSSSEEMLPLFPFGKSLCNSIDIPPLSICHELVAELVFHPAGLRAARRVRDEVAYFRPRPVLLLRNGQTRKTHFFVVTKAAYRPNSFVKPPKSRFLFSSTCALNLNHAGFSQKLKPGSQRSSWIQLKVETSLKSMRALNKPIPAGKLESARHFGRTIWSTSLELQ</sequence>
<evidence type="ECO:0000313" key="1">
    <source>
        <dbReference type="EMBL" id="KZV38656.1"/>
    </source>
</evidence>
<accession>A0A2Z7BWI8</accession>
<evidence type="ECO:0000313" key="2">
    <source>
        <dbReference type="Proteomes" id="UP000250235"/>
    </source>
</evidence>
<dbReference type="GO" id="GO:0016301">
    <property type="term" value="F:kinase activity"/>
    <property type="evidence" value="ECO:0007669"/>
    <property type="project" value="UniProtKB-KW"/>
</dbReference>
<proteinExistence type="predicted"/>
<organism evidence="1 2">
    <name type="scientific">Dorcoceras hygrometricum</name>
    <dbReference type="NCBI Taxonomy" id="472368"/>
    <lineage>
        <taxon>Eukaryota</taxon>
        <taxon>Viridiplantae</taxon>
        <taxon>Streptophyta</taxon>
        <taxon>Embryophyta</taxon>
        <taxon>Tracheophyta</taxon>
        <taxon>Spermatophyta</taxon>
        <taxon>Magnoliopsida</taxon>
        <taxon>eudicotyledons</taxon>
        <taxon>Gunneridae</taxon>
        <taxon>Pentapetalae</taxon>
        <taxon>asterids</taxon>
        <taxon>lamiids</taxon>
        <taxon>Lamiales</taxon>
        <taxon>Gesneriaceae</taxon>
        <taxon>Didymocarpoideae</taxon>
        <taxon>Trichosporeae</taxon>
        <taxon>Loxocarpinae</taxon>
        <taxon>Dorcoceras</taxon>
    </lineage>
</organism>